<dbReference type="InterPro" id="IPR050669">
    <property type="entry name" value="Hemerythrin"/>
</dbReference>
<dbReference type="Pfam" id="PF01814">
    <property type="entry name" value="Hemerythrin"/>
    <property type="match status" value="1"/>
</dbReference>
<dbReference type="Proteomes" id="UP000534388">
    <property type="component" value="Unassembled WGS sequence"/>
</dbReference>
<protein>
    <submittedName>
        <fullName evidence="5">Hemerythrin family protein</fullName>
    </submittedName>
</protein>
<organism evidence="5 6">
    <name type="scientific">Rugamonas brunnea</name>
    <dbReference type="NCBI Taxonomy" id="2758569"/>
    <lineage>
        <taxon>Bacteria</taxon>
        <taxon>Pseudomonadati</taxon>
        <taxon>Pseudomonadota</taxon>
        <taxon>Betaproteobacteria</taxon>
        <taxon>Burkholderiales</taxon>
        <taxon>Oxalobacteraceae</taxon>
        <taxon>Telluria group</taxon>
        <taxon>Rugamonas</taxon>
    </lineage>
</organism>
<dbReference type="InterPro" id="IPR035938">
    <property type="entry name" value="Hemerythrin-like_sf"/>
</dbReference>
<dbReference type="AlphaFoldDB" id="A0A7W2EUE5"/>
<comment type="similarity">
    <text evidence="1">Belongs to the hemerythrin family.</text>
</comment>
<dbReference type="InterPro" id="IPR012312">
    <property type="entry name" value="Hemerythrin-like"/>
</dbReference>
<evidence type="ECO:0000256" key="2">
    <source>
        <dbReference type="ARBA" id="ARBA00022723"/>
    </source>
</evidence>
<evidence type="ECO:0000313" key="6">
    <source>
        <dbReference type="Proteomes" id="UP000534388"/>
    </source>
</evidence>
<keyword evidence="3" id="KW-0408">Iron</keyword>
<keyword evidence="6" id="KW-1185">Reference proteome</keyword>
<proteinExistence type="inferred from homology"/>
<dbReference type="CDD" id="cd12107">
    <property type="entry name" value="Hemerythrin"/>
    <property type="match status" value="1"/>
</dbReference>
<name>A0A7W2EUE5_9BURK</name>
<dbReference type="Gene3D" id="1.20.120.50">
    <property type="entry name" value="Hemerythrin-like"/>
    <property type="match status" value="1"/>
</dbReference>
<accession>A0A7W2EUE5</accession>
<feature type="domain" description="Hemerythrin-like" evidence="4">
    <location>
        <begin position="13"/>
        <end position="119"/>
    </location>
</feature>
<dbReference type="RefSeq" id="WP_182164729.1">
    <property type="nucleotide sequence ID" value="NZ_JACEZT010000011.1"/>
</dbReference>
<gene>
    <name evidence="5" type="ORF">H3H37_17280</name>
</gene>
<evidence type="ECO:0000259" key="4">
    <source>
        <dbReference type="Pfam" id="PF01814"/>
    </source>
</evidence>
<dbReference type="EMBL" id="JACEZT010000011">
    <property type="protein sequence ID" value="MBA5638814.1"/>
    <property type="molecule type" value="Genomic_DNA"/>
</dbReference>
<dbReference type="InterPro" id="IPR012827">
    <property type="entry name" value="Hemerythrin_metal-bd"/>
</dbReference>
<dbReference type="PANTHER" id="PTHR37164">
    <property type="entry name" value="BACTERIOHEMERYTHRIN"/>
    <property type="match status" value="1"/>
</dbReference>
<comment type="caution">
    <text evidence="5">The sequence shown here is derived from an EMBL/GenBank/DDBJ whole genome shotgun (WGS) entry which is preliminary data.</text>
</comment>
<dbReference type="PANTHER" id="PTHR37164:SF1">
    <property type="entry name" value="BACTERIOHEMERYTHRIN"/>
    <property type="match status" value="1"/>
</dbReference>
<dbReference type="SUPFAM" id="SSF47188">
    <property type="entry name" value="Hemerythrin-like"/>
    <property type="match status" value="1"/>
</dbReference>
<sequence>MEEPVWTPDMALGVPLMDDAHQALVQQISALQQMPDEGDFDAGLARLTEALEADFRAEEELMEAISYPAIRSHREQHARVLATLHSLADGDHASRRRAVELLLPWFHVHLETADTALAAALQVADVRFDTGPAPAAGKPA</sequence>
<evidence type="ECO:0000256" key="3">
    <source>
        <dbReference type="ARBA" id="ARBA00023004"/>
    </source>
</evidence>
<evidence type="ECO:0000256" key="1">
    <source>
        <dbReference type="ARBA" id="ARBA00010587"/>
    </source>
</evidence>
<reference evidence="5 6" key="1">
    <citation type="submission" date="2020-07" db="EMBL/GenBank/DDBJ databases">
        <title>Novel species isolated from subtropical streams in China.</title>
        <authorList>
            <person name="Lu H."/>
        </authorList>
    </citation>
    <scope>NUCLEOTIDE SEQUENCE [LARGE SCALE GENOMIC DNA]</scope>
    <source>
        <strain evidence="5 6">LX20W</strain>
    </source>
</reference>
<dbReference type="NCBIfam" id="TIGR02481">
    <property type="entry name" value="hemeryth_dom"/>
    <property type="match status" value="1"/>
</dbReference>
<keyword evidence="2" id="KW-0479">Metal-binding</keyword>
<dbReference type="GO" id="GO:0046872">
    <property type="term" value="F:metal ion binding"/>
    <property type="evidence" value="ECO:0007669"/>
    <property type="project" value="UniProtKB-KW"/>
</dbReference>
<evidence type="ECO:0000313" key="5">
    <source>
        <dbReference type="EMBL" id="MBA5638814.1"/>
    </source>
</evidence>